<dbReference type="Proteomes" id="UP000002417">
    <property type="component" value="Chromosome"/>
</dbReference>
<proteinExistence type="predicted"/>
<dbReference type="KEGG" id="xau:Xaut_3609"/>
<name>A7ILE4_XANP2</name>
<dbReference type="OrthoDB" id="9854255at2"/>
<dbReference type="AlphaFoldDB" id="A7ILE4"/>
<organism evidence="1 2">
    <name type="scientific">Xanthobacter autotrophicus (strain ATCC BAA-1158 / Py2)</name>
    <dbReference type="NCBI Taxonomy" id="78245"/>
    <lineage>
        <taxon>Bacteria</taxon>
        <taxon>Pseudomonadati</taxon>
        <taxon>Pseudomonadota</taxon>
        <taxon>Alphaproteobacteria</taxon>
        <taxon>Hyphomicrobiales</taxon>
        <taxon>Xanthobacteraceae</taxon>
        <taxon>Xanthobacter</taxon>
    </lineage>
</organism>
<accession>A7ILE4</accession>
<reference evidence="1 2" key="1">
    <citation type="submission" date="2007-07" db="EMBL/GenBank/DDBJ databases">
        <title>Complete sequence of chromosome of Xanthobacter autotrophicus Py2.</title>
        <authorList>
            <consortium name="US DOE Joint Genome Institute"/>
            <person name="Copeland A."/>
            <person name="Lucas S."/>
            <person name="Lapidus A."/>
            <person name="Barry K."/>
            <person name="Glavina del Rio T."/>
            <person name="Hammon N."/>
            <person name="Israni S."/>
            <person name="Dalin E."/>
            <person name="Tice H."/>
            <person name="Pitluck S."/>
            <person name="Sims D."/>
            <person name="Brettin T."/>
            <person name="Bruce D."/>
            <person name="Detter J.C."/>
            <person name="Han C."/>
            <person name="Tapia R."/>
            <person name="Brainard J."/>
            <person name="Schmutz J."/>
            <person name="Larimer F."/>
            <person name="Land M."/>
            <person name="Hauser L."/>
            <person name="Kyrpides N."/>
            <person name="Kim E."/>
            <person name="Ensigns S.A."/>
            <person name="Richardson P."/>
        </authorList>
    </citation>
    <scope>NUCLEOTIDE SEQUENCE [LARGE SCALE GENOMIC DNA]</scope>
    <source>
        <strain evidence="2">ATCC BAA-1158 / Py2</strain>
    </source>
</reference>
<sequence>MDASATKAAIYAAVADRGAVDSISLDAAVRAGETGLPVYWHSRSYSDAFTTIFLDLVHSVGLDAALAEMRRRHPTHPEAGPTRLLARLNPITADARTELTAARARLGIVTCADRSAA</sequence>
<evidence type="ECO:0000313" key="2">
    <source>
        <dbReference type="Proteomes" id="UP000002417"/>
    </source>
</evidence>
<dbReference type="HOGENOM" id="CLU_2083936_0_0_5"/>
<dbReference type="EMBL" id="CP000781">
    <property type="protein sequence ID" value="ABS68837.1"/>
    <property type="molecule type" value="Genomic_DNA"/>
</dbReference>
<protein>
    <submittedName>
        <fullName evidence="1">Uncharacterized protein</fullName>
    </submittedName>
</protein>
<keyword evidence="2" id="KW-1185">Reference proteome</keyword>
<evidence type="ECO:0000313" key="1">
    <source>
        <dbReference type="EMBL" id="ABS68837.1"/>
    </source>
</evidence>
<gene>
    <name evidence="1" type="ordered locus">Xaut_3609</name>
</gene>